<keyword evidence="3 14" id="KW-0645">Protease</keyword>
<dbReference type="InterPro" id="IPR041569">
    <property type="entry name" value="AAA_lid_3"/>
</dbReference>
<evidence type="ECO:0000256" key="15">
    <source>
        <dbReference type="RuleBase" id="RU003651"/>
    </source>
</evidence>
<dbReference type="InterPro" id="IPR037219">
    <property type="entry name" value="Peptidase_M41-like"/>
</dbReference>
<dbReference type="InterPro" id="IPR003960">
    <property type="entry name" value="ATPase_AAA_CS"/>
</dbReference>
<keyword evidence="14" id="KW-1003">Cell membrane</keyword>
<accession>A0AAW5VH19</accession>
<comment type="similarity">
    <text evidence="15">Belongs to the AAA ATPase family.</text>
</comment>
<evidence type="ECO:0000256" key="6">
    <source>
        <dbReference type="ARBA" id="ARBA00022741"/>
    </source>
</evidence>
<dbReference type="GO" id="GO:0008270">
    <property type="term" value="F:zinc ion binding"/>
    <property type="evidence" value="ECO:0007669"/>
    <property type="project" value="UniProtKB-UniRule"/>
</dbReference>
<evidence type="ECO:0000256" key="11">
    <source>
        <dbReference type="ARBA" id="ARBA00023049"/>
    </source>
</evidence>
<dbReference type="InterPro" id="IPR027417">
    <property type="entry name" value="P-loop_NTPase"/>
</dbReference>
<evidence type="ECO:0000313" key="18">
    <source>
        <dbReference type="EMBL" id="MCW7525460.1"/>
    </source>
</evidence>
<evidence type="ECO:0000313" key="19">
    <source>
        <dbReference type="EMBL" id="MCW7529327.1"/>
    </source>
</evidence>
<comment type="similarity">
    <text evidence="13 14">In the central section; belongs to the AAA ATPase family.</text>
</comment>
<feature type="domain" description="AAA+ ATPase" evidence="17">
    <location>
        <begin position="211"/>
        <end position="350"/>
    </location>
</feature>
<dbReference type="GO" id="GO:0004176">
    <property type="term" value="F:ATP-dependent peptidase activity"/>
    <property type="evidence" value="ECO:0007669"/>
    <property type="project" value="InterPro"/>
</dbReference>
<keyword evidence="6 14" id="KW-0547">Nucleotide-binding</keyword>
<keyword evidence="7 14" id="KW-0378">Hydrolase</keyword>
<evidence type="ECO:0000256" key="2">
    <source>
        <dbReference type="ARBA" id="ARBA00010044"/>
    </source>
</evidence>
<dbReference type="Proteomes" id="UP001208540">
    <property type="component" value="Unassembled WGS sequence"/>
</dbReference>
<dbReference type="SMART" id="SM00382">
    <property type="entry name" value="AAA"/>
    <property type="match status" value="1"/>
</dbReference>
<evidence type="ECO:0000313" key="20">
    <source>
        <dbReference type="Proteomes" id="UP001208540"/>
    </source>
</evidence>
<proteinExistence type="inferred from homology"/>
<keyword evidence="5 14" id="KW-0479">Metal-binding</keyword>
<feature type="binding site" evidence="14">
    <location>
        <position position="517"/>
    </location>
    <ligand>
        <name>Zn(2+)</name>
        <dbReference type="ChEBI" id="CHEBI:29105"/>
        <note>catalytic</note>
    </ligand>
</feature>
<feature type="active site" evidence="14">
    <location>
        <position position="442"/>
    </location>
</feature>
<comment type="caution">
    <text evidence="19">The sequence shown here is derived from an EMBL/GenBank/DDBJ whole genome shotgun (WGS) entry which is preliminary data.</text>
</comment>
<keyword evidence="21" id="KW-1185">Reference proteome</keyword>
<comment type="similarity">
    <text evidence="2 14">In the C-terminal section; belongs to the peptidase M41 family.</text>
</comment>
<dbReference type="Gene3D" id="3.40.50.300">
    <property type="entry name" value="P-loop containing nucleotide triphosphate hydrolases"/>
    <property type="match status" value="1"/>
</dbReference>
<evidence type="ECO:0000256" key="14">
    <source>
        <dbReference type="HAMAP-Rule" id="MF_01458"/>
    </source>
</evidence>
<dbReference type="InterPro" id="IPR003593">
    <property type="entry name" value="AAA+_ATPase"/>
</dbReference>
<dbReference type="FunFam" id="3.40.50.300:FF:000001">
    <property type="entry name" value="ATP-dependent zinc metalloprotease FtsH"/>
    <property type="match status" value="1"/>
</dbReference>
<dbReference type="Proteomes" id="UP001208912">
    <property type="component" value="Unassembled WGS sequence"/>
</dbReference>
<dbReference type="GO" id="GO:0006508">
    <property type="term" value="P:proteolysis"/>
    <property type="evidence" value="ECO:0007669"/>
    <property type="project" value="UniProtKB-KW"/>
</dbReference>
<evidence type="ECO:0000256" key="3">
    <source>
        <dbReference type="ARBA" id="ARBA00022670"/>
    </source>
</evidence>
<dbReference type="Gene3D" id="1.10.8.60">
    <property type="match status" value="1"/>
</dbReference>
<evidence type="ECO:0000256" key="8">
    <source>
        <dbReference type="ARBA" id="ARBA00022833"/>
    </source>
</evidence>
<comment type="cofactor">
    <cofactor evidence="14">
        <name>Zn(2+)</name>
        <dbReference type="ChEBI" id="CHEBI:29105"/>
    </cofactor>
    <text evidence="14">Binds 1 zinc ion per subunit.</text>
</comment>
<evidence type="ECO:0000256" key="7">
    <source>
        <dbReference type="ARBA" id="ARBA00022801"/>
    </source>
</evidence>
<evidence type="ECO:0000259" key="17">
    <source>
        <dbReference type="SMART" id="SM00382"/>
    </source>
</evidence>
<feature type="region of interest" description="Disordered" evidence="16">
    <location>
        <begin position="623"/>
        <end position="650"/>
    </location>
</feature>
<dbReference type="GO" id="GO:0030163">
    <property type="term" value="P:protein catabolic process"/>
    <property type="evidence" value="ECO:0007669"/>
    <property type="project" value="UniProtKB-UniRule"/>
</dbReference>
<evidence type="ECO:0000256" key="5">
    <source>
        <dbReference type="ARBA" id="ARBA00022723"/>
    </source>
</evidence>
<keyword evidence="4 14" id="KW-0812">Transmembrane</keyword>
<keyword evidence="9 14" id="KW-0067">ATP-binding</keyword>
<dbReference type="EC" id="3.4.24.-" evidence="14"/>
<comment type="caution">
    <text evidence="14">Lacks conserved residue(s) required for the propagation of feature annotation.</text>
</comment>
<dbReference type="PANTHER" id="PTHR23076:SF97">
    <property type="entry name" value="ATP-DEPENDENT ZINC METALLOPROTEASE YME1L1"/>
    <property type="match status" value="1"/>
</dbReference>
<dbReference type="GO" id="GO:0016887">
    <property type="term" value="F:ATP hydrolysis activity"/>
    <property type="evidence" value="ECO:0007669"/>
    <property type="project" value="UniProtKB-UniRule"/>
</dbReference>
<comment type="subunit">
    <text evidence="14">Homohexamer.</text>
</comment>
<evidence type="ECO:0000256" key="4">
    <source>
        <dbReference type="ARBA" id="ARBA00022692"/>
    </source>
</evidence>
<evidence type="ECO:0000256" key="13">
    <source>
        <dbReference type="ARBA" id="ARBA00061570"/>
    </source>
</evidence>
<feature type="binding site" evidence="14">
    <location>
        <position position="445"/>
    </location>
    <ligand>
        <name>Zn(2+)</name>
        <dbReference type="ChEBI" id="CHEBI:29105"/>
        <note>catalytic</note>
    </ligand>
</feature>
<feature type="compositionally biased region" description="Low complexity" evidence="16">
    <location>
        <begin position="629"/>
        <end position="650"/>
    </location>
</feature>
<dbReference type="Pfam" id="PF00004">
    <property type="entry name" value="AAA"/>
    <property type="match status" value="1"/>
</dbReference>
<evidence type="ECO:0000256" key="16">
    <source>
        <dbReference type="SAM" id="MobiDB-lite"/>
    </source>
</evidence>
<sequence length="650" mass="71799">MNKNIKTVFLFLLVFLVILATVYKGQDFAGKPDEISYSDFLNMVEPIEGKKPIGKITTKDGKESSTKQQIIIDREIIEGWYIPENSKDNKPKLFKTNVAQVNDDLVTKLRKSRLSFTAKSTEENKFWSVVSGIIPWLFALGIIWFIMMRQLQASGNKAFTFGKSRAKMNVDPKVKVTFNDVAGCEEAKVELLEIIEFLKDPKKFQAIGARIPKGVLLVGPPGTGKTLLAKAVAGEAGVPFFSISGSDFVEMFVGVGASRVRDLFDQGKKNAPCIIFIDEIDAVGRLRGAGLGGGHDEREQTLNQMLVEMDGFEMNEGVIVMAATNRADVLDPALLRPGRFDRQVIVDLPDLKGREEILAVHAKKVPLVSDISLNSIARGTPGFTGADLANLINEAALLAARRNKKRVTQEELEEARDKVMMGPERKSMFISDKEKEMTAYHEAGHALLGTLLPYTEPVHKVTIIPRGRALGLTQSLPVEDRHSYRKNYCLDRIVMSMGGYIAEELIFGDPSNGSSNDIQQATNIARRMVCEWGMSEKLGTIHYGSGETSPFMGRDYGHTSKPYSEEFAAMIDQEVKRIIQTCLDKGRDLVKKNQKKLDAIAKALLAKETIDAQELTDIVQPSFDKFSDSKSGLGSKKGKGSSTTKPAYST</sequence>
<evidence type="ECO:0000256" key="9">
    <source>
        <dbReference type="ARBA" id="ARBA00022840"/>
    </source>
</evidence>
<dbReference type="Gene3D" id="1.20.58.760">
    <property type="entry name" value="Peptidase M41"/>
    <property type="match status" value="1"/>
</dbReference>
<dbReference type="GO" id="GO:0005524">
    <property type="term" value="F:ATP binding"/>
    <property type="evidence" value="ECO:0007669"/>
    <property type="project" value="UniProtKB-UniRule"/>
</dbReference>
<gene>
    <name evidence="14 19" type="primary">ftsH</name>
    <name evidence="18" type="ORF">ND861_03805</name>
    <name evidence="19" type="ORF">ND862_03805</name>
</gene>
<dbReference type="EMBL" id="JAMQPL010000001">
    <property type="protein sequence ID" value="MCW7529327.1"/>
    <property type="molecule type" value="Genomic_DNA"/>
</dbReference>
<dbReference type="HAMAP" id="MF_01458">
    <property type="entry name" value="FtsH"/>
    <property type="match status" value="1"/>
</dbReference>
<evidence type="ECO:0000256" key="1">
    <source>
        <dbReference type="ARBA" id="ARBA00004370"/>
    </source>
</evidence>
<dbReference type="RefSeq" id="WP_265350777.1">
    <property type="nucleotide sequence ID" value="NZ_JAMQPL010000001.1"/>
</dbReference>
<organism evidence="19 20">
    <name type="scientific">Leptospira soteropolitanensis</name>
    <dbReference type="NCBI Taxonomy" id="2950025"/>
    <lineage>
        <taxon>Bacteria</taxon>
        <taxon>Pseudomonadati</taxon>
        <taxon>Spirochaetota</taxon>
        <taxon>Spirochaetia</taxon>
        <taxon>Leptospirales</taxon>
        <taxon>Leptospiraceae</taxon>
        <taxon>Leptospira</taxon>
    </lineage>
</organism>
<comment type="subcellular location">
    <subcellularLocation>
        <location evidence="14">Cell membrane</location>
        <topology evidence="14">Multi-pass membrane protein</topology>
        <orientation evidence="14">Cytoplasmic side</orientation>
    </subcellularLocation>
    <subcellularLocation>
        <location evidence="1">Membrane</location>
    </subcellularLocation>
</comment>
<dbReference type="InterPro" id="IPR000642">
    <property type="entry name" value="Peptidase_M41"/>
</dbReference>
<dbReference type="SUPFAM" id="SSF140990">
    <property type="entry name" value="FtsH protease domain-like"/>
    <property type="match status" value="1"/>
</dbReference>
<evidence type="ECO:0000256" key="12">
    <source>
        <dbReference type="ARBA" id="ARBA00023136"/>
    </source>
</evidence>
<keyword evidence="11 14" id="KW-0482">Metalloprotease</keyword>
<feature type="transmembrane region" description="Helical" evidence="14">
    <location>
        <begin position="126"/>
        <end position="147"/>
    </location>
</feature>
<dbReference type="PROSITE" id="PS00674">
    <property type="entry name" value="AAA"/>
    <property type="match status" value="1"/>
</dbReference>
<dbReference type="CDD" id="cd19501">
    <property type="entry name" value="RecA-like_FtsH"/>
    <property type="match status" value="1"/>
</dbReference>
<dbReference type="Pfam" id="PF17862">
    <property type="entry name" value="AAA_lid_3"/>
    <property type="match status" value="1"/>
</dbReference>
<reference evidence="19 21" key="1">
    <citation type="submission" date="2022-06" db="EMBL/GenBank/DDBJ databases">
        <title>Leptospira isolates from biofilms formed at urban environments.</title>
        <authorList>
            <person name="Ribeiro P.S."/>
            <person name="Sousa T."/>
            <person name="Carvalho N."/>
            <person name="Aburjaile F."/>
            <person name="Neves F."/>
            <person name="Oliveira D."/>
            <person name="Blanco L."/>
            <person name="Lima J."/>
            <person name="Costa F."/>
            <person name="Brenig B."/>
            <person name="Soares S."/>
            <person name="Ramos R."/>
            <person name="Goes-Neto A."/>
            <person name="Matiuzzi M."/>
            <person name="Azevedo V."/>
            <person name="Ristow P."/>
        </authorList>
    </citation>
    <scope>NUCLEOTIDE SEQUENCE</scope>
    <source>
        <strain evidence="18 21">VSF19</strain>
        <strain evidence="19">VSF20</strain>
    </source>
</reference>
<dbReference type="EMBL" id="JAMQPM010000001">
    <property type="protein sequence ID" value="MCW7525460.1"/>
    <property type="molecule type" value="Genomic_DNA"/>
</dbReference>
<keyword evidence="8 14" id="KW-0862">Zinc</keyword>
<dbReference type="GO" id="GO:0005886">
    <property type="term" value="C:plasma membrane"/>
    <property type="evidence" value="ECO:0007669"/>
    <property type="project" value="UniProtKB-SubCell"/>
</dbReference>
<keyword evidence="12 14" id="KW-0472">Membrane</keyword>
<comment type="function">
    <text evidence="14">Acts as a processive, ATP-dependent zinc metallopeptidase for both cytoplasmic and membrane proteins. Plays a role in the quality control of integral membrane proteins.</text>
</comment>
<dbReference type="InterPro" id="IPR005936">
    <property type="entry name" value="FtsH"/>
</dbReference>
<dbReference type="FunFam" id="1.20.58.760:FF:000001">
    <property type="entry name" value="ATP-dependent zinc metalloprotease FtsH"/>
    <property type="match status" value="1"/>
</dbReference>
<dbReference type="SUPFAM" id="SSF52540">
    <property type="entry name" value="P-loop containing nucleoside triphosphate hydrolases"/>
    <property type="match status" value="1"/>
</dbReference>
<feature type="binding site" evidence="14">
    <location>
        <begin position="219"/>
        <end position="226"/>
    </location>
    <ligand>
        <name>ATP</name>
        <dbReference type="ChEBI" id="CHEBI:30616"/>
    </ligand>
</feature>
<name>A0AAW5VH19_9LEPT</name>
<feature type="binding site" evidence="14">
    <location>
        <position position="441"/>
    </location>
    <ligand>
        <name>Zn(2+)</name>
        <dbReference type="ChEBI" id="CHEBI:29105"/>
        <note>catalytic</note>
    </ligand>
</feature>
<evidence type="ECO:0000313" key="21">
    <source>
        <dbReference type="Proteomes" id="UP001208912"/>
    </source>
</evidence>
<dbReference type="NCBIfam" id="TIGR01241">
    <property type="entry name" value="FtsH_fam"/>
    <property type="match status" value="1"/>
</dbReference>
<protein>
    <recommendedName>
        <fullName evidence="14">ATP-dependent zinc metalloprotease FtsH</fullName>
        <ecNumber evidence="14">3.4.24.-</ecNumber>
    </recommendedName>
</protein>
<dbReference type="GO" id="GO:0004222">
    <property type="term" value="F:metalloendopeptidase activity"/>
    <property type="evidence" value="ECO:0007669"/>
    <property type="project" value="InterPro"/>
</dbReference>
<dbReference type="Pfam" id="PF01434">
    <property type="entry name" value="Peptidase_M41"/>
    <property type="match status" value="1"/>
</dbReference>
<dbReference type="AlphaFoldDB" id="A0AAW5VH19"/>
<keyword evidence="10 14" id="KW-1133">Transmembrane helix</keyword>
<dbReference type="FunFam" id="1.10.8.60:FF:000001">
    <property type="entry name" value="ATP-dependent zinc metalloprotease FtsH"/>
    <property type="match status" value="1"/>
</dbReference>
<evidence type="ECO:0000256" key="10">
    <source>
        <dbReference type="ARBA" id="ARBA00022989"/>
    </source>
</evidence>
<dbReference type="InterPro" id="IPR003959">
    <property type="entry name" value="ATPase_AAA_core"/>
</dbReference>
<dbReference type="PANTHER" id="PTHR23076">
    <property type="entry name" value="METALLOPROTEASE M41 FTSH"/>
    <property type="match status" value="1"/>
</dbReference>